<comment type="caution">
    <text evidence="1">The sequence shown here is derived from an EMBL/GenBank/DDBJ whole genome shotgun (WGS) entry which is preliminary data.</text>
</comment>
<keyword evidence="2" id="KW-1185">Reference proteome</keyword>
<proteinExistence type="predicted"/>
<evidence type="ECO:0000313" key="2">
    <source>
        <dbReference type="Proteomes" id="UP000828251"/>
    </source>
</evidence>
<reference evidence="1 2" key="1">
    <citation type="journal article" date="2021" name="Plant Biotechnol. J.">
        <title>Multi-omics assisted identification of the key and species-specific regulatory components of drought-tolerant mechanisms in Gossypium stocksii.</title>
        <authorList>
            <person name="Yu D."/>
            <person name="Ke L."/>
            <person name="Zhang D."/>
            <person name="Wu Y."/>
            <person name="Sun Y."/>
            <person name="Mei J."/>
            <person name="Sun J."/>
            <person name="Sun Y."/>
        </authorList>
    </citation>
    <scope>NUCLEOTIDE SEQUENCE [LARGE SCALE GENOMIC DNA]</scope>
    <source>
        <strain evidence="2">cv. E1</strain>
        <tissue evidence="1">Leaf</tissue>
    </source>
</reference>
<dbReference type="AlphaFoldDB" id="A0A9D3UZ20"/>
<name>A0A9D3UZ20_9ROSI</name>
<dbReference type="EMBL" id="JAIQCV010000009">
    <property type="protein sequence ID" value="KAH1065132.1"/>
    <property type="molecule type" value="Genomic_DNA"/>
</dbReference>
<accession>A0A9D3UZ20</accession>
<organism evidence="1 2">
    <name type="scientific">Gossypium stocksii</name>
    <dbReference type="NCBI Taxonomy" id="47602"/>
    <lineage>
        <taxon>Eukaryota</taxon>
        <taxon>Viridiplantae</taxon>
        <taxon>Streptophyta</taxon>
        <taxon>Embryophyta</taxon>
        <taxon>Tracheophyta</taxon>
        <taxon>Spermatophyta</taxon>
        <taxon>Magnoliopsida</taxon>
        <taxon>eudicotyledons</taxon>
        <taxon>Gunneridae</taxon>
        <taxon>Pentapetalae</taxon>
        <taxon>rosids</taxon>
        <taxon>malvids</taxon>
        <taxon>Malvales</taxon>
        <taxon>Malvaceae</taxon>
        <taxon>Malvoideae</taxon>
        <taxon>Gossypium</taxon>
    </lineage>
</organism>
<sequence length="78" mass="8765">MKQLTIEVPTAKLAVGEKTRWNADELAVKCCENPPIPVHSTATSADATTPNFLSGRFRSRLSTRVQPPRFFRSPRLLR</sequence>
<gene>
    <name evidence="1" type="ORF">J1N35_030119</name>
</gene>
<evidence type="ECO:0000313" key="1">
    <source>
        <dbReference type="EMBL" id="KAH1065132.1"/>
    </source>
</evidence>
<dbReference type="Proteomes" id="UP000828251">
    <property type="component" value="Unassembled WGS sequence"/>
</dbReference>
<protein>
    <submittedName>
        <fullName evidence="1">Uncharacterized protein</fullName>
    </submittedName>
</protein>